<comment type="caution">
    <text evidence="4">The sequence shown here is derived from an EMBL/GenBank/DDBJ whole genome shotgun (WGS) entry which is preliminary data.</text>
</comment>
<dbReference type="InterPro" id="IPR011993">
    <property type="entry name" value="PH-like_dom_sf"/>
</dbReference>
<dbReference type="AlphaFoldDB" id="A0ABD0JLQ1"/>
<name>A0ABD0JLQ1_9CAEN</name>
<feature type="compositionally biased region" description="Basic and acidic residues" evidence="1">
    <location>
        <begin position="299"/>
        <end position="314"/>
    </location>
</feature>
<dbReference type="SMART" id="SM00233">
    <property type="entry name" value="PH"/>
    <property type="match status" value="1"/>
</dbReference>
<feature type="compositionally biased region" description="Basic and acidic residues" evidence="1">
    <location>
        <begin position="713"/>
        <end position="727"/>
    </location>
</feature>
<reference evidence="4 5" key="1">
    <citation type="journal article" date="2023" name="Sci. Data">
        <title>Genome assembly of the Korean intertidal mud-creeper Batillaria attramentaria.</title>
        <authorList>
            <person name="Patra A.K."/>
            <person name="Ho P.T."/>
            <person name="Jun S."/>
            <person name="Lee S.J."/>
            <person name="Kim Y."/>
            <person name="Won Y.J."/>
        </authorList>
    </citation>
    <scope>NUCLEOTIDE SEQUENCE [LARGE SCALE GENOMIC DNA]</scope>
    <source>
        <strain evidence="4">Wonlab-2016</strain>
    </source>
</reference>
<organism evidence="4 5">
    <name type="scientific">Batillaria attramentaria</name>
    <dbReference type="NCBI Taxonomy" id="370345"/>
    <lineage>
        <taxon>Eukaryota</taxon>
        <taxon>Metazoa</taxon>
        <taxon>Spiralia</taxon>
        <taxon>Lophotrochozoa</taxon>
        <taxon>Mollusca</taxon>
        <taxon>Gastropoda</taxon>
        <taxon>Caenogastropoda</taxon>
        <taxon>Sorbeoconcha</taxon>
        <taxon>Cerithioidea</taxon>
        <taxon>Batillariidae</taxon>
        <taxon>Batillaria</taxon>
    </lineage>
</organism>
<feature type="compositionally biased region" description="Polar residues" evidence="1">
    <location>
        <begin position="570"/>
        <end position="582"/>
    </location>
</feature>
<feature type="compositionally biased region" description="Polar residues" evidence="1">
    <location>
        <begin position="225"/>
        <end position="235"/>
    </location>
</feature>
<evidence type="ECO:0000313" key="5">
    <source>
        <dbReference type="Proteomes" id="UP001519460"/>
    </source>
</evidence>
<dbReference type="SMART" id="SM00456">
    <property type="entry name" value="WW"/>
    <property type="match status" value="2"/>
</dbReference>
<keyword evidence="5" id="KW-1185">Reference proteome</keyword>
<feature type="compositionally biased region" description="Polar residues" evidence="1">
    <location>
        <begin position="340"/>
        <end position="358"/>
    </location>
</feature>
<evidence type="ECO:0000313" key="4">
    <source>
        <dbReference type="EMBL" id="KAK7475958.1"/>
    </source>
</evidence>
<feature type="compositionally biased region" description="Polar residues" evidence="1">
    <location>
        <begin position="836"/>
        <end position="845"/>
    </location>
</feature>
<proteinExistence type="predicted"/>
<dbReference type="EMBL" id="JACVVK020000389">
    <property type="protein sequence ID" value="KAK7475958.1"/>
    <property type="molecule type" value="Genomic_DNA"/>
</dbReference>
<feature type="compositionally biased region" description="Polar residues" evidence="1">
    <location>
        <begin position="730"/>
        <end position="739"/>
    </location>
</feature>
<dbReference type="Gene3D" id="2.20.70.10">
    <property type="match status" value="2"/>
</dbReference>
<feature type="region of interest" description="Disordered" evidence="1">
    <location>
        <begin position="218"/>
        <end position="631"/>
    </location>
</feature>
<evidence type="ECO:0000259" key="3">
    <source>
        <dbReference type="PROSITE" id="PS50020"/>
    </source>
</evidence>
<dbReference type="CDD" id="cd00201">
    <property type="entry name" value="WW"/>
    <property type="match status" value="1"/>
</dbReference>
<dbReference type="PROSITE" id="PS50003">
    <property type="entry name" value="PH_DOMAIN"/>
    <property type="match status" value="1"/>
</dbReference>
<feature type="domain" description="PH" evidence="2">
    <location>
        <begin position="114"/>
        <end position="214"/>
    </location>
</feature>
<feature type="domain" description="WW" evidence="3">
    <location>
        <begin position="8"/>
        <end position="41"/>
    </location>
</feature>
<dbReference type="SUPFAM" id="SSF51045">
    <property type="entry name" value="WW domain"/>
    <property type="match status" value="2"/>
</dbReference>
<dbReference type="InterPro" id="IPR001202">
    <property type="entry name" value="WW_dom"/>
</dbReference>
<accession>A0ABD0JLQ1</accession>
<dbReference type="InterPro" id="IPR036020">
    <property type="entry name" value="WW_dom_sf"/>
</dbReference>
<feature type="region of interest" description="Disordered" evidence="1">
    <location>
        <begin position="687"/>
        <end position="845"/>
    </location>
</feature>
<dbReference type="Gene3D" id="2.30.29.30">
    <property type="entry name" value="Pleckstrin-homology domain (PH domain)/Phosphotyrosine-binding domain (PTB)"/>
    <property type="match status" value="1"/>
</dbReference>
<protein>
    <recommendedName>
        <fullName evidence="6">PH domain-containing protein</fullName>
    </recommendedName>
</protein>
<dbReference type="Proteomes" id="UP001519460">
    <property type="component" value="Unassembled WGS sequence"/>
</dbReference>
<evidence type="ECO:0000256" key="1">
    <source>
        <dbReference type="SAM" id="MobiDB-lite"/>
    </source>
</evidence>
<feature type="region of interest" description="Disordered" evidence="1">
    <location>
        <begin position="81"/>
        <end position="111"/>
    </location>
</feature>
<dbReference type="PROSITE" id="PS01159">
    <property type="entry name" value="WW_DOMAIN_1"/>
    <property type="match status" value="2"/>
</dbReference>
<feature type="compositionally biased region" description="Basic and acidic residues" evidence="1">
    <location>
        <begin position="484"/>
        <end position="506"/>
    </location>
</feature>
<feature type="compositionally biased region" description="Basic and acidic residues" evidence="1">
    <location>
        <begin position="458"/>
        <end position="475"/>
    </location>
</feature>
<feature type="domain" description="WW" evidence="3">
    <location>
        <begin position="53"/>
        <end position="86"/>
    </location>
</feature>
<dbReference type="SUPFAM" id="SSF50729">
    <property type="entry name" value="PH domain-like"/>
    <property type="match status" value="1"/>
</dbReference>
<dbReference type="PANTHER" id="PTHR12752:SF9">
    <property type="entry name" value="KRAMER, ISOFORM I"/>
    <property type="match status" value="1"/>
</dbReference>
<dbReference type="Pfam" id="PF00397">
    <property type="entry name" value="WW"/>
    <property type="match status" value="1"/>
</dbReference>
<evidence type="ECO:0000259" key="2">
    <source>
        <dbReference type="PROSITE" id="PS50003"/>
    </source>
</evidence>
<dbReference type="Pfam" id="PF00169">
    <property type="entry name" value="PH"/>
    <property type="match status" value="1"/>
</dbReference>
<dbReference type="PROSITE" id="PS50020">
    <property type="entry name" value="WW_DOMAIN_2"/>
    <property type="match status" value="2"/>
</dbReference>
<sequence length="845" mass="94443">MAADLLRERLPPDWSYGVTSDGRVFFISERQRTTSWLHPVTGRPVQTGHQAAPGLPNGWEQDYTPEGATYFIDHNNQQTTFGHPITGRPISEEDPPPPPRSLKAPSAKRNPDAQVVRRGFLYRLESGGLVKAWKRRWCVLADFALFVYKSDDEKSALGSILLPGYRILPCSSEDSVQRDFAFKVEHENTKTVYFHTDSLSDFNDWLPHLQQAATMKGNPGFLREANNNNVKQVGQRSPPYSDPRRDHPDNWGGSHPNLDSRLESQWRNPGQPLYPGKGPSLTNNNQLPGQPMWKSVPDLGRENVDPRNGHREMAYDPQGSLRSLQQEGYRPRQDFGPNVPRNSRIPQDQQRYPPNDNSHVSDRDPRGSQRSLPHDDYRRSREFPSASAIVPAGSSLDIARDRESYPRSGFQPYQRPGDPQQRSSLVSDPGRHVDHGSYNVQHPQRNTPSGLYNPNYSNHDRNKADPRGHRPHDTSSDSMGSYRPADHSRQRSDGSREGSVRDRDPAAWRGSRSGPHGFDPHGRTEPNVGQYPSNGTRHPDNRRSGEYSPNAAHPESNSRPYGAQDPRASYASSGRHSIASHNRSLERDPRGFQQPQPHQQSHHGSRTSLSRVPPAPSSHPLSSSHPHLDVHGHTYVNVPEMRSAAMEHLESPPPERPPYPAAVREQIVKELADTRSPATAEMLLTSHEMNKERMERSTFFQYPTPPRDQPVSRLDDVRDGRAPDPAKRLSQYSDRNSLASGEFRPPANSQGAPGDRGSRSQRGSSNDYSDSGRRQDSGSGRFSDSFERRSADERKGHEGGRGVPGVGGVPNDKDGGGFGGDPEARSLRQAYERVQSFRQSSAAGM</sequence>
<dbReference type="InterPro" id="IPR001849">
    <property type="entry name" value="PH_domain"/>
</dbReference>
<feature type="compositionally biased region" description="Basic and acidic residues" evidence="1">
    <location>
        <begin position="359"/>
        <end position="382"/>
    </location>
</feature>
<dbReference type="PANTHER" id="PTHR12752">
    <property type="entry name" value="PHOSPHOINOSITOL 3-PHOSPHATE-BINDING PROTEIN"/>
    <property type="match status" value="1"/>
</dbReference>
<feature type="compositionally biased region" description="Polar residues" evidence="1">
    <location>
        <begin position="438"/>
        <end position="457"/>
    </location>
</feature>
<evidence type="ECO:0008006" key="6">
    <source>
        <dbReference type="Google" id="ProtNLM"/>
    </source>
</evidence>
<feature type="compositionally biased region" description="Basic and acidic residues" evidence="1">
    <location>
        <begin position="784"/>
        <end position="800"/>
    </location>
</feature>
<gene>
    <name evidence="4" type="ORF">BaRGS_00032777</name>
</gene>